<dbReference type="InterPro" id="IPR050406">
    <property type="entry name" value="FGGY_Carb_Kinase"/>
</dbReference>
<proteinExistence type="inferred from homology"/>
<dbReference type="PROSITE" id="PS00445">
    <property type="entry name" value="FGGY_KINASES_2"/>
    <property type="match status" value="1"/>
</dbReference>
<evidence type="ECO:0000259" key="5">
    <source>
        <dbReference type="Pfam" id="PF00370"/>
    </source>
</evidence>
<dbReference type="PANTHER" id="PTHR43095:SF5">
    <property type="entry name" value="XYLULOSE KINASE"/>
    <property type="match status" value="1"/>
</dbReference>
<dbReference type="InterPro" id="IPR000577">
    <property type="entry name" value="Carb_kinase_FGGY"/>
</dbReference>
<accession>A0A4V6NH19</accession>
<dbReference type="EMBL" id="SLUN01000007">
    <property type="protein sequence ID" value="TCL71557.1"/>
    <property type="molecule type" value="Genomic_DNA"/>
</dbReference>
<dbReference type="Proteomes" id="UP000295008">
    <property type="component" value="Unassembled WGS sequence"/>
</dbReference>
<name>A0A4V6NH19_HYDET</name>
<dbReference type="InterPro" id="IPR043129">
    <property type="entry name" value="ATPase_NBD"/>
</dbReference>
<keyword evidence="2 4" id="KW-0808">Transferase</keyword>
<evidence type="ECO:0000256" key="3">
    <source>
        <dbReference type="ARBA" id="ARBA00022777"/>
    </source>
</evidence>
<dbReference type="GO" id="GO:0016301">
    <property type="term" value="F:kinase activity"/>
    <property type="evidence" value="ECO:0007669"/>
    <property type="project" value="UniProtKB-KW"/>
</dbReference>
<dbReference type="PROSITE" id="PS00933">
    <property type="entry name" value="FGGY_KINASES_1"/>
    <property type="match status" value="1"/>
</dbReference>
<dbReference type="GO" id="GO:0016773">
    <property type="term" value="F:phosphotransferase activity, alcohol group as acceptor"/>
    <property type="evidence" value="ECO:0007669"/>
    <property type="project" value="InterPro"/>
</dbReference>
<comment type="similarity">
    <text evidence="1 4">Belongs to the FGGY kinase family.</text>
</comment>
<evidence type="ECO:0000259" key="6">
    <source>
        <dbReference type="Pfam" id="PF02782"/>
    </source>
</evidence>
<gene>
    <name evidence="7" type="ORF">EDC14_100719</name>
</gene>
<sequence>MAIGGLDIGTTGCKITVYDEDGKFRFQSYREYQASRSLGRHELAPDDVWGAVCGLLAEAARAVPDIRVIGVTSFGESFVLLDEQDRPLLPAPLYTDPRGASECQALIDRLGAETIAALTGVNPHPMYSLPKLKWIKNHRAAAYRRARRVMLFQDYLVYLLTGRAQIDYSLATRTMAFDIRELRWNERLLEAAGIDRSLLSQPVPSGTAAGVVRESLAAALHLRRDTLIVSCCHDQVAAAVGAGVFEPGMAIDGTGTVECITPVLESIPRSAGIRQGSYAIVPHAVAGKYVCYAFTFTGGVLLKWYRDQFARYETMLAKERGQNVYAFLDGRIGEGPTGILVLPHFAGAATPYMDPGSKGAIVGLTLEHSAADLYKALMEGVTYEMLLNIERLRQAGIDIRMLRATGGGAGSKVWLQMKADILNLPIGALDTGEAGAVGSVMLSGVAAGIFPDLESAARLLVLEKAVYHPDPRQHQAYQTLYARYRELYAAVRPLV</sequence>
<reference evidence="7 8" key="1">
    <citation type="submission" date="2019-03" db="EMBL/GenBank/DDBJ databases">
        <title>Genomic Encyclopedia of Type Strains, Phase IV (KMG-IV): sequencing the most valuable type-strain genomes for metagenomic binning, comparative biology and taxonomic classification.</title>
        <authorList>
            <person name="Goeker M."/>
        </authorList>
    </citation>
    <scope>NUCLEOTIDE SEQUENCE [LARGE SCALE GENOMIC DNA]</scope>
    <source>
        <strain evidence="7 8">LX-B</strain>
    </source>
</reference>
<dbReference type="OrthoDB" id="8434698at2"/>
<dbReference type="SUPFAM" id="SSF53067">
    <property type="entry name" value="Actin-like ATPase domain"/>
    <property type="match status" value="2"/>
</dbReference>
<protein>
    <submittedName>
        <fullName evidence="7">Xylulokinase</fullName>
    </submittedName>
</protein>
<comment type="caution">
    <text evidence="7">The sequence shown here is derived from an EMBL/GenBank/DDBJ whole genome shotgun (WGS) entry which is preliminary data.</text>
</comment>
<feature type="domain" description="Carbohydrate kinase FGGY C-terminal" evidence="6">
    <location>
        <begin position="285"/>
        <end position="447"/>
    </location>
</feature>
<feature type="domain" description="Carbohydrate kinase FGGY N-terminal" evidence="5">
    <location>
        <begin position="3"/>
        <end position="241"/>
    </location>
</feature>
<dbReference type="CDD" id="cd07773">
    <property type="entry name" value="ASKHA_NBD_FGGY_FK"/>
    <property type="match status" value="1"/>
</dbReference>
<dbReference type="InterPro" id="IPR018485">
    <property type="entry name" value="FGGY_C"/>
</dbReference>
<evidence type="ECO:0000313" key="7">
    <source>
        <dbReference type="EMBL" id="TCL71557.1"/>
    </source>
</evidence>
<evidence type="ECO:0000256" key="4">
    <source>
        <dbReference type="RuleBase" id="RU003733"/>
    </source>
</evidence>
<evidence type="ECO:0000256" key="1">
    <source>
        <dbReference type="ARBA" id="ARBA00009156"/>
    </source>
</evidence>
<dbReference type="InterPro" id="IPR018484">
    <property type="entry name" value="FGGY_N"/>
</dbReference>
<dbReference type="GO" id="GO:0005975">
    <property type="term" value="P:carbohydrate metabolic process"/>
    <property type="evidence" value="ECO:0007669"/>
    <property type="project" value="InterPro"/>
</dbReference>
<evidence type="ECO:0000256" key="2">
    <source>
        <dbReference type="ARBA" id="ARBA00022679"/>
    </source>
</evidence>
<evidence type="ECO:0000313" key="8">
    <source>
        <dbReference type="Proteomes" id="UP000295008"/>
    </source>
</evidence>
<dbReference type="PIRSF" id="PIRSF000538">
    <property type="entry name" value="GlpK"/>
    <property type="match status" value="1"/>
</dbReference>
<organism evidence="7 8">
    <name type="scientific">Hydrogenispora ethanolica</name>
    <dbReference type="NCBI Taxonomy" id="1082276"/>
    <lineage>
        <taxon>Bacteria</taxon>
        <taxon>Bacillati</taxon>
        <taxon>Bacillota</taxon>
        <taxon>Hydrogenispora</taxon>
    </lineage>
</organism>
<keyword evidence="8" id="KW-1185">Reference proteome</keyword>
<dbReference type="InterPro" id="IPR018483">
    <property type="entry name" value="Carb_kinase_FGGY_CS"/>
</dbReference>
<dbReference type="Pfam" id="PF00370">
    <property type="entry name" value="FGGY_N"/>
    <property type="match status" value="1"/>
</dbReference>
<dbReference type="PANTHER" id="PTHR43095">
    <property type="entry name" value="SUGAR KINASE"/>
    <property type="match status" value="1"/>
</dbReference>
<dbReference type="Pfam" id="PF02782">
    <property type="entry name" value="FGGY_C"/>
    <property type="match status" value="1"/>
</dbReference>
<keyword evidence="3 4" id="KW-0418">Kinase</keyword>
<dbReference type="Gene3D" id="3.30.420.40">
    <property type="match status" value="2"/>
</dbReference>
<dbReference type="RefSeq" id="WP_132013706.1">
    <property type="nucleotide sequence ID" value="NZ_SLUN01000007.1"/>
</dbReference>
<dbReference type="AlphaFoldDB" id="A0A4V6NH19"/>